<name>A0ABM5NBH5_9BURK</name>
<sequence length="849" mass="96631">MKSFSKENLGINMYFHKCLLIPFCVLLGITVTVQAQTQKIEDINVEENIATFHSSPFVQGKKPSDLIVKKDILKLRSATLGNALSNQPGIHSNAYGGGASRPVIRAQEGVRIKILNNNMDVIDASVISPDHVVAADTLLSSQVEILRGTPTLLYASASPAGVINVIDNSVPTEVPTKGYEGEAIVRYNTNNHEKVGTIGTTFALGKNIALRFEGLKRHAENYKVPSMKINGADTTTMPDTYNKSQVASLGLSYISEKAMLGVAYRDRRDKYGIPGHNHEFDTCAEHFMTWEKYWLGPYPHLMEDEDVIGFPHFDRCRRVHFHDGVLHEPGKPVNFENYSSGPWIDMHTKKWDVRGELKNPFAGIEKINLSYTYSNYFHDEKDPGVQNELTKNFDELINYGHPTANFSHKGHNARLEFHHKPVDGLKGVFGMQYQTLDSIAQVPYLPTDQLNAWLSGVNLSKADPRHLLPPHKLKQISFFGLEQLRVGNVLLSAGFRYERQHIDIDYNEEILKRHKEAFKHTKPVAFEHKDPDYSAYEEHALSMSLGMIWDINDYLSLAGTISHNERLPSPMELYFHGKHLATHTFEHGNKNLKPEESNNFELGFSFYSDHWEANLSAYMNNFENYIFNEDIASDETLYMRRFAQSKARIFGLEGSISYRFNDNHKLTVMGDVVNGKLSGFSDFIGAKIFGPEYECYDEEWDEWTTCWDLLGINKVERPDRKPPRLPPARLGLRWESKFNNGWAFSVDYMHVFDQNKISISTLADRSHRDDISTPEDEGLVKYEVRELPTKGYDLLGVGVQYEKKFGDKTLTVDLRGDNLLNQNVRIHNSALPYVSQMGRNFSLNLGLRF</sequence>
<evidence type="ECO:0000256" key="2">
    <source>
        <dbReference type="ARBA" id="ARBA00009810"/>
    </source>
</evidence>
<accession>A0ABM5NBH5</accession>
<comment type="similarity">
    <text evidence="2 10">Belongs to the TonB-dependent receptor family.</text>
</comment>
<keyword evidence="14" id="KW-1185">Reference proteome</keyword>
<dbReference type="InterPro" id="IPR012910">
    <property type="entry name" value="Plug_dom"/>
</dbReference>
<keyword evidence="7 10" id="KW-0472">Membrane</keyword>
<evidence type="ECO:0000256" key="4">
    <source>
        <dbReference type="ARBA" id="ARBA00022452"/>
    </source>
</evidence>
<reference evidence="13 14" key="1">
    <citation type="journal article" date="2012" name="Vet. Microbiol.">
        <title>Comparative genomic analyses of the Taylorellae.</title>
        <authorList>
            <person name="Hauser H."/>
            <person name="Richter D.C."/>
            <person name="van Tonder A."/>
            <person name="Clark L."/>
            <person name="Preston A."/>
        </authorList>
    </citation>
    <scope>NUCLEOTIDE SEQUENCE [LARGE SCALE GENOMIC DNA]</scope>
    <source>
        <strain evidence="13 14">ATCC 35865</strain>
    </source>
</reference>
<feature type="domain" description="TonB-dependent receptor-like beta-barrel" evidence="11">
    <location>
        <begin position="338"/>
        <end position="819"/>
    </location>
</feature>
<dbReference type="InterPro" id="IPR037066">
    <property type="entry name" value="Plug_dom_sf"/>
</dbReference>
<keyword evidence="8 13" id="KW-0675">Receptor</keyword>
<dbReference type="Gene3D" id="2.170.130.10">
    <property type="entry name" value="TonB-dependent receptor, plug domain"/>
    <property type="match status" value="1"/>
</dbReference>
<evidence type="ECO:0000256" key="5">
    <source>
        <dbReference type="ARBA" id="ARBA00022692"/>
    </source>
</evidence>
<evidence type="ECO:0000259" key="12">
    <source>
        <dbReference type="Pfam" id="PF07715"/>
    </source>
</evidence>
<dbReference type="SUPFAM" id="SSF56935">
    <property type="entry name" value="Porins"/>
    <property type="match status" value="1"/>
</dbReference>
<keyword evidence="6 10" id="KW-0798">TonB box</keyword>
<evidence type="ECO:0000256" key="6">
    <source>
        <dbReference type="ARBA" id="ARBA00023077"/>
    </source>
</evidence>
<evidence type="ECO:0000256" key="1">
    <source>
        <dbReference type="ARBA" id="ARBA00004571"/>
    </source>
</evidence>
<dbReference type="Proteomes" id="UP000003121">
    <property type="component" value="Chromosome"/>
</dbReference>
<dbReference type="InterPro" id="IPR000531">
    <property type="entry name" value="Beta-barrel_TonB"/>
</dbReference>
<dbReference type="PANTHER" id="PTHR30069">
    <property type="entry name" value="TONB-DEPENDENT OUTER MEMBRANE RECEPTOR"/>
    <property type="match status" value="1"/>
</dbReference>
<comment type="subcellular location">
    <subcellularLocation>
        <location evidence="1">Cell outer membrane</location>
        <topology evidence="1">Multi-pass membrane protein</topology>
    </subcellularLocation>
</comment>
<dbReference type="EMBL" id="CP003264">
    <property type="protein sequence ID" value="AFN36247.1"/>
    <property type="molecule type" value="Genomic_DNA"/>
</dbReference>
<dbReference type="Pfam" id="PF07715">
    <property type="entry name" value="Plug"/>
    <property type="match status" value="1"/>
</dbReference>
<evidence type="ECO:0000256" key="3">
    <source>
        <dbReference type="ARBA" id="ARBA00022448"/>
    </source>
</evidence>
<dbReference type="Gene3D" id="2.40.170.20">
    <property type="entry name" value="TonB-dependent receptor, beta-barrel domain"/>
    <property type="match status" value="1"/>
</dbReference>
<evidence type="ECO:0000256" key="10">
    <source>
        <dbReference type="RuleBase" id="RU003357"/>
    </source>
</evidence>
<dbReference type="Pfam" id="PF00593">
    <property type="entry name" value="TonB_dep_Rec_b-barrel"/>
    <property type="match status" value="1"/>
</dbReference>
<dbReference type="InterPro" id="IPR039426">
    <property type="entry name" value="TonB-dep_rcpt-like"/>
</dbReference>
<protein>
    <submittedName>
        <fullName evidence="13">Outer membrane Fe-regulated receptor protein</fullName>
    </submittedName>
</protein>
<organism evidence="13 14">
    <name type="scientific">Taylorella equigenitalis ATCC 35865</name>
    <dbReference type="NCBI Taxonomy" id="743973"/>
    <lineage>
        <taxon>Bacteria</taxon>
        <taxon>Pseudomonadati</taxon>
        <taxon>Pseudomonadota</taxon>
        <taxon>Betaproteobacteria</taxon>
        <taxon>Burkholderiales</taxon>
        <taxon>Alcaligenaceae</taxon>
        <taxon>Taylorella</taxon>
    </lineage>
</organism>
<keyword evidence="4" id="KW-1134">Transmembrane beta strand</keyword>
<dbReference type="InterPro" id="IPR036942">
    <property type="entry name" value="Beta-barrel_TonB_sf"/>
</dbReference>
<dbReference type="PANTHER" id="PTHR30069:SF40">
    <property type="entry name" value="TONB-DEPENDENT RECEPTOR NMB0964-RELATED"/>
    <property type="match status" value="1"/>
</dbReference>
<keyword evidence="9" id="KW-0998">Cell outer membrane</keyword>
<gene>
    <name evidence="13" type="ORF">KUI_1184</name>
</gene>
<proteinExistence type="inferred from homology"/>
<evidence type="ECO:0000313" key="14">
    <source>
        <dbReference type="Proteomes" id="UP000003121"/>
    </source>
</evidence>
<evidence type="ECO:0000259" key="11">
    <source>
        <dbReference type="Pfam" id="PF00593"/>
    </source>
</evidence>
<evidence type="ECO:0000256" key="8">
    <source>
        <dbReference type="ARBA" id="ARBA00023170"/>
    </source>
</evidence>
<evidence type="ECO:0000313" key="13">
    <source>
        <dbReference type="EMBL" id="AFN36247.1"/>
    </source>
</evidence>
<evidence type="ECO:0000256" key="7">
    <source>
        <dbReference type="ARBA" id="ARBA00023136"/>
    </source>
</evidence>
<keyword evidence="3" id="KW-0813">Transport</keyword>
<feature type="domain" description="TonB-dependent receptor plug" evidence="12">
    <location>
        <begin position="66"/>
        <end position="162"/>
    </location>
</feature>
<evidence type="ECO:0000256" key="9">
    <source>
        <dbReference type="ARBA" id="ARBA00023237"/>
    </source>
</evidence>
<keyword evidence="5" id="KW-0812">Transmembrane</keyword>